<dbReference type="STRING" id="5786.F0ZN29"/>
<dbReference type="SUPFAM" id="SSF52058">
    <property type="entry name" value="L domain-like"/>
    <property type="match status" value="1"/>
</dbReference>
<dbReference type="AlphaFoldDB" id="F0ZN29"/>
<keyword evidence="2" id="KW-0677">Repeat</keyword>
<sequence length="223" mass="25665">MSIIVPGRFDLVNKKFDNLTIDNIEKSIGEYNYVNNDSKDLKSYHILDLSGNVIFNISLHSISTNFSHITELYLINNELKEIPQEINTLINLKKLYVSKNKLESISNINKLEKLEILDLRANRITQIKNIENNLKLNYISLSNNLIESIDGFPILLNLETLFLFSNQIKDFNSFCKDLKTKSPNVSKLLVENNPMLVNVKSTYIQTIKESLPKIATIDFQKIN</sequence>
<evidence type="ECO:0000256" key="2">
    <source>
        <dbReference type="ARBA" id="ARBA00022737"/>
    </source>
</evidence>
<dbReference type="PROSITE" id="PS51450">
    <property type="entry name" value="LRR"/>
    <property type="match status" value="3"/>
</dbReference>
<dbReference type="InterPro" id="IPR003591">
    <property type="entry name" value="Leu-rich_rpt_typical-subtyp"/>
</dbReference>
<name>F0ZN29_DICPU</name>
<dbReference type="Pfam" id="PF12799">
    <property type="entry name" value="LRR_4"/>
    <property type="match status" value="1"/>
</dbReference>
<evidence type="ECO:0000313" key="4">
    <source>
        <dbReference type="Proteomes" id="UP000001064"/>
    </source>
</evidence>
<dbReference type="InterPro" id="IPR032675">
    <property type="entry name" value="LRR_dom_sf"/>
</dbReference>
<evidence type="ECO:0000313" key="3">
    <source>
        <dbReference type="EMBL" id="EGC34652.1"/>
    </source>
</evidence>
<protein>
    <submittedName>
        <fullName evidence="3">Uncharacterized protein</fullName>
    </submittedName>
</protein>
<dbReference type="EMBL" id="GL871089">
    <property type="protein sequence ID" value="EGC34652.1"/>
    <property type="molecule type" value="Genomic_DNA"/>
</dbReference>
<dbReference type="PANTHER" id="PTHR46652:SF8">
    <property type="entry name" value="LEUCINE RICH REPEAT CONTAINING 23"/>
    <property type="match status" value="1"/>
</dbReference>
<dbReference type="InterPro" id="IPR001611">
    <property type="entry name" value="Leu-rich_rpt"/>
</dbReference>
<dbReference type="SMART" id="SM00365">
    <property type="entry name" value="LRR_SD22"/>
    <property type="match status" value="4"/>
</dbReference>
<gene>
    <name evidence="3" type="ORF">DICPUDRAFT_79595</name>
</gene>
<dbReference type="GeneID" id="10499438"/>
<accession>F0ZN29</accession>
<keyword evidence="1" id="KW-0433">Leucine-rich repeat</keyword>
<dbReference type="OMA" id="FFHITEL"/>
<dbReference type="PANTHER" id="PTHR46652">
    <property type="entry name" value="LEUCINE-RICH REPEAT AND IQ DOMAIN-CONTAINING PROTEIN 1-RELATED"/>
    <property type="match status" value="1"/>
</dbReference>
<dbReference type="eggNOG" id="KOG0531">
    <property type="taxonomic scope" value="Eukaryota"/>
</dbReference>
<dbReference type="SMART" id="SM00369">
    <property type="entry name" value="LRR_TYP"/>
    <property type="match status" value="3"/>
</dbReference>
<evidence type="ECO:0000256" key="1">
    <source>
        <dbReference type="ARBA" id="ARBA00022614"/>
    </source>
</evidence>
<dbReference type="Gene3D" id="3.80.10.10">
    <property type="entry name" value="Ribonuclease Inhibitor"/>
    <property type="match status" value="2"/>
</dbReference>
<dbReference type="VEuPathDB" id="AmoebaDB:DICPUDRAFT_79595"/>
<keyword evidence="4" id="KW-1185">Reference proteome</keyword>
<proteinExistence type="predicted"/>
<organism evidence="3 4">
    <name type="scientific">Dictyostelium purpureum</name>
    <name type="common">Slime mold</name>
    <dbReference type="NCBI Taxonomy" id="5786"/>
    <lineage>
        <taxon>Eukaryota</taxon>
        <taxon>Amoebozoa</taxon>
        <taxon>Evosea</taxon>
        <taxon>Eumycetozoa</taxon>
        <taxon>Dictyostelia</taxon>
        <taxon>Dictyosteliales</taxon>
        <taxon>Dictyosteliaceae</taxon>
        <taxon>Dictyostelium</taxon>
    </lineage>
</organism>
<dbReference type="InterPro" id="IPR050836">
    <property type="entry name" value="SDS22/Internalin_LRR"/>
</dbReference>
<dbReference type="InterPro" id="IPR025875">
    <property type="entry name" value="Leu-rich_rpt_4"/>
</dbReference>
<dbReference type="OrthoDB" id="266138at2759"/>
<dbReference type="RefSeq" id="XP_003288833.1">
    <property type="nucleotide sequence ID" value="XM_003288785.1"/>
</dbReference>
<dbReference type="Proteomes" id="UP000001064">
    <property type="component" value="Unassembled WGS sequence"/>
</dbReference>
<dbReference type="InParanoid" id="F0ZN29"/>
<dbReference type="FunFam" id="3.80.10.10:FF:002219">
    <property type="entry name" value="Uncharacterized protein"/>
    <property type="match status" value="1"/>
</dbReference>
<reference evidence="4" key="1">
    <citation type="journal article" date="2011" name="Genome Biol.">
        <title>Comparative genomics of the social amoebae Dictyostelium discoideum and Dictyostelium purpureum.</title>
        <authorList>
            <consortium name="US DOE Joint Genome Institute (JGI-PGF)"/>
            <person name="Sucgang R."/>
            <person name="Kuo A."/>
            <person name="Tian X."/>
            <person name="Salerno W."/>
            <person name="Parikh A."/>
            <person name="Feasley C.L."/>
            <person name="Dalin E."/>
            <person name="Tu H."/>
            <person name="Huang E."/>
            <person name="Barry K."/>
            <person name="Lindquist E."/>
            <person name="Shapiro H."/>
            <person name="Bruce D."/>
            <person name="Schmutz J."/>
            <person name="Salamov A."/>
            <person name="Fey P."/>
            <person name="Gaudet P."/>
            <person name="Anjard C."/>
            <person name="Babu M.M."/>
            <person name="Basu S."/>
            <person name="Bushmanova Y."/>
            <person name="van der Wel H."/>
            <person name="Katoh-Kurasawa M."/>
            <person name="Dinh C."/>
            <person name="Coutinho P.M."/>
            <person name="Saito T."/>
            <person name="Elias M."/>
            <person name="Schaap P."/>
            <person name="Kay R.R."/>
            <person name="Henrissat B."/>
            <person name="Eichinger L."/>
            <person name="Rivero F."/>
            <person name="Putnam N.H."/>
            <person name="West C.M."/>
            <person name="Loomis W.F."/>
            <person name="Chisholm R.L."/>
            <person name="Shaulsky G."/>
            <person name="Strassmann J.E."/>
            <person name="Queller D.C."/>
            <person name="Kuspa A."/>
            <person name="Grigoriev I.V."/>
        </authorList>
    </citation>
    <scope>NUCLEOTIDE SEQUENCE [LARGE SCALE GENOMIC DNA]</scope>
    <source>
        <strain evidence="4">QSDP1</strain>
    </source>
</reference>
<dbReference type="KEGG" id="dpp:DICPUDRAFT_79595"/>